<dbReference type="Proteomes" id="UP000799757">
    <property type="component" value="Unassembled WGS sequence"/>
</dbReference>
<sequence length="481" mass="53862">MASGSPSKRLVIFCDGTWCGRETQVPDAPESNIKILASMVGEVQFDDVPGKEPTKVNTIHALRDNVIAGYQEGVGLNKTFLEYLWDGATASTIGEECVSVYKFIVNHYTDDHEIWMFGLSRGAFTVRCVAGMINNCGIIKRTRLSDDHVEILCQEVYRKYRSPLDIDHPNSDRCVKMRANAARVWPVPRPVRFMGLFDTVGGLGIPRVNAGIGFDWPEFYDQKVSSVVQDVYHAVSLHDRLWIFQPCLAFESDGDFKANIHQKWFPGVHYDLGRQTFRFVRQAPSNHIEKVLGALPDRLSKTIYPNQVLSDLVLRWMLQAVQSTDSSATIIPDIEHRIHDINRRLNSPPRGTTGSGDVYGNALDYGPAGGIFATLQKFGSRAVELLNKLWPQLGDNIQDLLGIKTILRILAATRDRRIPGNAADVYDYTEQEQVVVEGVGSEFSIEGQARIEESGEGGAMRYPSRTFESFGVWKRVFGEAM</sequence>
<dbReference type="OrthoDB" id="59699at2759"/>
<evidence type="ECO:0000313" key="3">
    <source>
        <dbReference type="Proteomes" id="UP000799757"/>
    </source>
</evidence>
<name>A0A6A6XYK5_9PLEO</name>
<feature type="domain" description="T6SS Phospholipase effector Tle1-like catalytic" evidence="1">
    <location>
        <begin position="8"/>
        <end position="319"/>
    </location>
</feature>
<accession>A0A6A6XYK5</accession>
<organism evidence="2 3">
    <name type="scientific">Melanomma pulvis-pyrius CBS 109.77</name>
    <dbReference type="NCBI Taxonomy" id="1314802"/>
    <lineage>
        <taxon>Eukaryota</taxon>
        <taxon>Fungi</taxon>
        <taxon>Dikarya</taxon>
        <taxon>Ascomycota</taxon>
        <taxon>Pezizomycotina</taxon>
        <taxon>Dothideomycetes</taxon>
        <taxon>Pleosporomycetidae</taxon>
        <taxon>Pleosporales</taxon>
        <taxon>Melanommataceae</taxon>
        <taxon>Melanomma</taxon>
    </lineage>
</organism>
<keyword evidence="3" id="KW-1185">Reference proteome</keyword>
<dbReference type="Pfam" id="PF09994">
    <property type="entry name" value="T6SS_Tle1-like_cat"/>
    <property type="match status" value="1"/>
</dbReference>
<dbReference type="InterPro" id="IPR018712">
    <property type="entry name" value="Tle1-like_cat"/>
</dbReference>
<evidence type="ECO:0000313" key="2">
    <source>
        <dbReference type="EMBL" id="KAF2801095.1"/>
    </source>
</evidence>
<evidence type="ECO:0000259" key="1">
    <source>
        <dbReference type="Pfam" id="PF09994"/>
    </source>
</evidence>
<protein>
    <recommendedName>
        <fullName evidence="1">T6SS Phospholipase effector Tle1-like catalytic domain-containing protein</fullName>
    </recommendedName>
</protein>
<dbReference type="AlphaFoldDB" id="A0A6A6XYK5"/>
<reference evidence="2" key="1">
    <citation type="journal article" date="2020" name="Stud. Mycol.">
        <title>101 Dothideomycetes genomes: a test case for predicting lifestyles and emergence of pathogens.</title>
        <authorList>
            <person name="Haridas S."/>
            <person name="Albert R."/>
            <person name="Binder M."/>
            <person name="Bloem J."/>
            <person name="Labutti K."/>
            <person name="Salamov A."/>
            <person name="Andreopoulos B."/>
            <person name="Baker S."/>
            <person name="Barry K."/>
            <person name="Bills G."/>
            <person name="Bluhm B."/>
            <person name="Cannon C."/>
            <person name="Castanera R."/>
            <person name="Culley D."/>
            <person name="Daum C."/>
            <person name="Ezra D."/>
            <person name="Gonzalez J."/>
            <person name="Henrissat B."/>
            <person name="Kuo A."/>
            <person name="Liang C."/>
            <person name="Lipzen A."/>
            <person name="Lutzoni F."/>
            <person name="Magnuson J."/>
            <person name="Mondo S."/>
            <person name="Nolan M."/>
            <person name="Ohm R."/>
            <person name="Pangilinan J."/>
            <person name="Park H.-J."/>
            <person name="Ramirez L."/>
            <person name="Alfaro M."/>
            <person name="Sun H."/>
            <person name="Tritt A."/>
            <person name="Yoshinaga Y."/>
            <person name="Zwiers L.-H."/>
            <person name="Turgeon B."/>
            <person name="Goodwin S."/>
            <person name="Spatafora J."/>
            <person name="Crous P."/>
            <person name="Grigoriev I."/>
        </authorList>
    </citation>
    <scope>NUCLEOTIDE SEQUENCE</scope>
    <source>
        <strain evidence="2">CBS 109.77</strain>
    </source>
</reference>
<proteinExistence type="predicted"/>
<dbReference type="EMBL" id="MU001739">
    <property type="protein sequence ID" value="KAF2801095.1"/>
    <property type="molecule type" value="Genomic_DNA"/>
</dbReference>
<dbReference type="PANTHER" id="PTHR33840:SF16">
    <property type="entry name" value="DUF2235 DOMAIN-CONTAINING PROTEIN"/>
    <property type="match status" value="1"/>
</dbReference>
<gene>
    <name evidence="2" type="ORF">K505DRAFT_227448</name>
</gene>
<dbReference type="PANTHER" id="PTHR33840">
    <property type="match status" value="1"/>
</dbReference>